<evidence type="ECO:0000313" key="1">
    <source>
        <dbReference type="EMBL" id="MBC8755933.1"/>
    </source>
</evidence>
<comment type="caution">
    <text evidence="1">The sequence shown here is derived from an EMBL/GenBank/DDBJ whole genome shotgun (WGS) entry which is preliminary data.</text>
</comment>
<evidence type="ECO:0000313" key="2">
    <source>
        <dbReference type="Proteomes" id="UP000619238"/>
    </source>
</evidence>
<gene>
    <name evidence="1" type="ORF">H2O64_14740</name>
</gene>
<proteinExistence type="predicted"/>
<organism evidence="1 2">
    <name type="scientific">Kordia aestuariivivens</name>
    <dbReference type="NCBI Taxonomy" id="2759037"/>
    <lineage>
        <taxon>Bacteria</taxon>
        <taxon>Pseudomonadati</taxon>
        <taxon>Bacteroidota</taxon>
        <taxon>Flavobacteriia</taxon>
        <taxon>Flavobacteriales</taxon>
        <taxon>Flavobacteriaceae</taxon>
        <taxon>Kordia</taxon>
    </lineage>
</organism>
<name>A0ABR7QC12_9FLAO</name>
<dbReference type="Proteomes" id="UP000619238">
    <property type="component" value="Unassembled WGS sequence"/>
</dbReference>
<dbReference type="RefSeq" id="WP_187562976.1">
    <property type="nucleotide sequence ID" value="NZ_JACGWS010000009.1"/>
</dbReference>
<accession>A0ABR7QC12</accession>
<dbReference type="EMBL" id="JACGWS010000009">
    <property type="protein sequence ID" value="MBC8755933.1"/>
    <property type="molecule type" value="Genomic_DNA"/>
</dbReference>
<reference evidence="1 2" key="1">
    <citation type="submission" date="2020-07" db="EMBL/GenBank/DDBJ databases">
        <title>Description of Kordia aestuariivivens sp. nov., isolated from a tidal flat.</title>
        <authorList>
            <person name="Park S."/>
            <person name="Yoon J.-H."/>
        </authorList>
    </citation>
    <scope>NUCLEOTIDE SEQUENCE [LARGE SCALE GENOMIC DNA]</scope>
    <source>
        <strain evidence="1 2">YSTF-M3</strain>
    </source>
</reference>
<keyword evidence="2" id="KW-1185">Reference proteome</keyword>
<sequence>MNTNCDLCNGKGWICSAAYYSKFVKDGTTIIEKCDECEFFLDDNEASQFASKTENVLSFKIQNGINVKIDFHLN</sequence>
<protein>
    <submittedName>
        <fullName evidence="1">Uncharacterized protein</fullName>
    </submittedName>
</protein>